<evidence type="ECO:0000256" key="1">
    <source>
        <dbReference type="SAM" id="Coils"/>
    </source>
</evidence>
<reference evidence="3 4" key="1">
    <citation type="submission" date="2020-03" db="EMBL/GenBank/DDBJ databases">
        <title>Whole genome shotgun sequence of Phytohabitans flavus NBRC 107702.</title>
        <authorList>
            <person name="Komaki H."/>
            <person name="Tamura T."/>
        </authorList>
    </citation>
    <scope>NUCLEOTIDE SEQUENCE [LARGE SCALE GENOMIC DNA]</scope>
    <source>
        <strain evidence="3 4">NBRC 107702</strain>
    </source>
</reference>
<dbReference type="KEGG" id="pfla:Pflav_063860"/>
<organism evidence="3 4">
    <name type="scientific">Phytohabitans flavus</name>
    <dbReference type="NCBI Taxonomy" id="1076124"/>
    <lineage>
        <taxon>Bacteria</taxon>
        <taxon>Bacillati</taxon>
        <taxon>Actinomycetota</taxon>
        <taxon>Actinomycetes</taxon>
        <taxon>Micromonosporales</taxon>
        <taxon>Micromonosporaceae</taxon>
    </lineage>
</organism>
<dbReference type="RefSeq" id="WP_173040071.1">
    <property type="nucleotide sequence ID" value="NZ_AP022870.1"/>
</dbReference>
<dbReference type="SUPFAM" id="SSF57997">
    <property type="entry name" value="Tropomyosin"/>
    <property type="match status" value="1"/>
</dbReference>
<evidence type="ECO:0000256" key="2">
    <source>
        <dbReference type="SAM" id="MobiDB-lite"/>
    </source>
</evidence>
<evidence type="ECO:0000313" key="4">
    <source>
        <dbReference type="Proteomes" id="UP000502508"/>
    </source>
</evidence>
<dbReference type="Proteomes" id="UP000502508">
    <property type="component" value="Chromosome"/>
</dbReference>
<feature type="region of interest" description="Disordered" evidence="2">
    <location>
        <begin position="255"/>
        <end position="284"/>
    </location>
</feature>
<sequence length="284" mass="30661">MRGEVGERLYSAPPEGFIAARDEAVAEAKASGDVDAAREIAKLRKPTVAAWLVNLLAIRRPDLMGELVELSRALRAAQRDLQGPQLRELSAQRRQAVAGLVDEARKLGLAADPSLTRAKLPLSEVENTLTAALSDEDVAAQVRSGRLVRAAAYAGFGEVPRPQLRLVTAEEAVPERPAPRAEDRRGPLKRELTAARTAQKQAETDLEKAATAERRGADALARVEAELAEVERRRAAAEEELSRRKVARKAAERAVATARRHTGEVEGALEALDRDRTGKAQSGG</sequence>
<dbReference type="AlphaFoldDB" id="A0A6F8Y1J4"/>
<keyword evidence="4" id="KW-1185">Reference proteome</keyword>
<protein>
    <submittedName>
        <fullName evidence="3">Uncharacterized protein</fullName>
    </submittedName>
</protein>
<dbReference type="EMBL" id="AP022870">
    <property type="protein sequence ID" value="BCB79976.1"/>
    <property type="molecule type" value="Genomic_DNA"/>
</dbReference>
<feature type="coiled-coil region" evidence="1">
    <location>
        <begin position="220"/>
        <end position="247"/>
    </location>
</feature>
<feature type="region of interest" description="Disordered" evidence="2">
    <location>
        <begin position="197"/>
        <end position="217"/>
    </location>
</feature>
<evidence type="ECO:0000313" key="3">
    <source>
        <dbReference type="EMBL" id="BCB79976.1"/>
    </source>
</evidence>
<keyword evidence="1" id="KW-0175">Coiled coil</keyword>
<feature type="compositionally biased region" description="Basic and acidic residues" evidence="2">
    <location>
        <begin position="202"/>
        <end position="217"/>
    </location>
</feature>
<name>A0A6F8Y1J4_9ACTN</name>
<gene>
    <name evidence="3" type="ORF">Pflav_063860</name>
</gene>
<accession>A0A6F8Y1J4</accession>
<proteinExistence type="predicted"/>
<reference evidence="3 4" key="2">
    <citation type="submission" date="2020-03" db="EMBL/GenBank/DDBJ databases">
        <authorList>
            <person name="Ichikawa N."/>
            <person name="Kimura A."/>
            <person name="Kitahashi Y."/>
            <person name="Uohara A."/>
        </authorList>
    </citation>
    <scope>NUCLEOTIDE SEQUENCE [LARGE SCALE GENOMIC DNA]</scope>
    <source>
        <strain evidence="3 4">NBRC 107702</strain>
    </source>
</reference>